<dbReference type="OrthoDB" id="6197747at2"/>
<name>A0A1R4H7E3_9GAMM</name>
<gene>
    <name evidence="1" type="ORF">CRENPOLYSF1_240067</name>
</gene>
<proteinExistence type="predicted"/>
<protein>
    <submittedName>
        <fullName evidence="1">Uncharacterized protein</fullName>
    </submittedName>
</protein>
<evidence type="ECO:0000313" key="2">
    <source>
        <dbReference type="Proteomes" id="UP000195667"/>
    </source>
</evidence>
<organism evidence="1 2">
    <name type="scientific">Crenothrix polyspora</name>
    <dbReference type="NCBI Taxonomy" id="360316"/>
    <lineage>
        <taxon>Bacteria</taxon>
        <taxon>Pseudomonadati</taxon>
        <taxon>Pseudomonadota</taxon>
        <taxon>Gammaproteobacteria</taxon>
        <taxon>Methylococcales</taxon>
        <taxon>Crenotrichaceae</taxon>
        <taxon>Crenothrix</taxon>
    </lineage>
</organism>
<dbReference type="RefSeq" id="WP_087143272.1">
    <property type="nucleotide sequence ID" value="NZ_FUKI01000098.1"/>
</dbReference>
<dbReference type="Proteomes" id="UP000195667">
    <property type="component" value="Unassembled WGS sequence"/>
</dbReference>
<evidence type="ECO:0000313" key="1">
    <source>
        <dbReference type="EMBL" id="SJM92154.1"/>
    </source>
</evidence>
<keyword evidence="2" id="KW-1185">Reference proteome</keyword>
<sequence>MAVYQTPHYEKPLFSDLLNSWALLKQSVENEHRTKDCSQLLLYITAAMSWECVQNLRHMKNTFLLVQNIAQQIGISDETAVFVDDVEDILSEALDRLKKTRLR</sequence>
<reference evidence="2" key="1">
    <citation type="submission" date="2017-02" db="EMBL/GenBank/DDBJ databases">
        <authorList>
            <person name="Daims H."/>
        </authorList>
    </citation>
    <scope>NUCLEOTIDE SEQUENCE [LARGE SCALE GENOMIC DNA]</scope>
</reference>
<dbReference type="AlphaFoldDB" id="A0A1R4H7E3"/>
<dbReference type="EMBL" id="FUKI01000098">
    <property type="protein sequence ID" value="SJM92154.1"/>
    <property type="molecule type" value="Genomic_DNA"/>
</dbReference>
<accession>A0A1R4H7E3</accession>